<dbReference type="Gene3D" id="3.40.50.2000">
    <property type="entry name" value="Glycogen Phosphorylase B"/>
    <property type="match status" value="2"/>
</dbReference>
<dbReference type="KEGG" id="nlc:EBAPG3_000820"/>
<evidence type="ECO:0000256" key="7">
    <source>
        <dbReference type="ARBA" id="ARBA00023136"/>
    </source>
</evidence>
<comment type="similarity">
    <text evidence="10">Belongs to the glycosyltransferase 28 family. MurG subfamily.</text>
</comment>
<feature type="binding site" evidence="10">
    <location>
        <position position="141"/>
    </location>
    <ligand>
        <name>UDP-N-acetyl-alpha-D-glucosamine</name>
        <dbReference type="ChEBI" id="CHEBI:57705"/>
    </ligand>
</feature>
<feature type="binding site" evidence="10">
    <location>
        <position position="307"/>
    </location>
    <ligand>
        <name>UDP-N-acetyl-alpha-D-glucosamine</name>
        <dbReference type="ChEBI" id="CHEBI:57705"/>
    </ligand>
</feature>
<keyword evidence="4 10" id="KW-0808">Transferase</keyword>
<dbReference type="OrthoDB" id="9808936at2"/>
<gene>
    <name evidence="10" type="primary">murG</name>
    <name evidence="13" type="ORF">EBAPG3_000820</name>
</gene>
<reference evidence="13 14" key="1">
    <citation type="journal article" date="2015" name="Int. J. Syst. Evol. Microbiol.">
        <title>Nitrosospira lacus sp. nov., a psychrotolerant, ammonia-oxidizing bacterium from sandy lake sediment.</title>
        <authorList>
            <person name="Urakawa H."/>
            <person name="Garcia J.C."/>
            <person name="Nielsen J.L."/>
            <person name="Le V.Q."/>
            <person name="Kozlowski J.A."/>
            <person name="Stein L.Y."/>
            <person name="Lim C.K."/>
            <person name="Pommerening-Roser A."/>
            <person name="Martens-Habbena W."/>
            <person name="Stahl D.A."/>
            <person name="Klotz M.G."/>
        </authorList>
    </citation>
    <scope>NUCLEOTIDE SEQUENCE [LARGE SCALE GENOMIC DNA]</scope>
    <source>
        <strain evidence="13 14">APG3</strain>
    </source>
</reference>
<dbReference type="AlphaFoldDB" id="A0A1W6SKW5"/>
<dbReference type="EC" id="2.4.1.227" evidence="10"/>
<feature type="binding site" evidence="10">
    <location>
        <position position="208"/>
    </location>
    <ligand>
        <name>UDP-N-acetyl-alpha-D-glucosamine</name>
        <dbReference type="ChEBI" id="CHEBI:57705"/>
    </ligand>
</feature>
<evidence type="ECO:0000256" key="4">
    <source>
        <dbReference type="ARBA" id="ARBA00022679"/>
    </source>
</evidence>
<dbReference type="Proteomes" id="UP000012179">
    <property type="component" value="Chromosome"/>
</dbReference>
<name>A0A1W6SKW5_9PROT</name>
<evidence type="ECO:0000256" key="8">
    <source>
        <dbReference type="ARBA" id="ARBA00023306"/>
    </source>
</evidence>
<dbReference type="GO" id="GO:0008360">
    <property type="term" value="P:regulation of cell shape"/>
    <property type="evidence" value="ECO:0007669"/>
    <property type="project" value="UniProtKB-KW"/>
</dbReference>
<dbReference type="Pfam" id="PF04101">
    <property type="entry name" value="Glyco_tran_28_C"/>
    <property type="match status" value="1"/>
</dbReference>
<dbReference type="InterPro" id="IPR007235">
    <property type="entry name" value="Glyco_trans_28_C"/>
</dbReference>
<dbReference type="GO" id="GO:0050511">
    <property type="term" value="F:undecaprenyldiphospho-muramoylpentapeptide beta-N-acetylglucosaminyltransferase activity"/>
    <property type="evidence" value="ECO:0007669"/>
    <property type="project" value="UniProtKB-UniRule"/>
</dbReference>
<dbReference type="CDD" id="cd03785">
    <property type="entry name" value="GT28_MurG"/>
    <property type="match status" value="1"/>
</dbReference>
<keyword evidence="8 10" id="KW-0131">Cell cycle</keyword>
<evidence type="ECO:0000313" key="14">
    <source>
        <dbReference type="Proteomes" id="UP000012179"/>
    </source>
</evidence>
<comment type="pathway">
    <text evidence="10">Cell wall biogenesis; peptidoglycan biosynthesis.</text>
</comment>
<evidence type="ECO:0000256" key="6">
    <source>
        <dbReference type="ARBA" id="ARBA00022984"/>
    </source>
</evidence>
<comment type="subcellular location">
    <subcellularLocation>
        <location evidence="10">Cell membrane</location>
        <topology evidence="10">Peripheral membrane protein</topology>
        <orientation evidence="10">Cytoplasmic side</orientation>
    </subcellularLocation>
</comment>
<dbReference type="GO" id="GO:0051991">
    <property type="term" value="F:UDP-N-acetyl-D-glucosamine:N-acetylmuramoyl-L-alanyl-D-glutamyl-meso-2,6-diaminopimelyl-D-alanyl-D-alanine-diphosphoundecaprenol 4-beta-N-acetylglucosaminlytransferase activity"/>
    <property type="evidence" value="ECO:0007669"/>
    <property type="project" value="RHEA"/>
</dbReference>
<evidence type="ECO:0000256" key="2">
    <source>
        <dbReference type="ARBA" id="ARBA00022618"/>
    </source>
</evidence>
<proteinExistence type="inferred from homology"/>
<keyword evidence="5 10" id="KW-0133">Cell shape</keyword>
<dbReference type="InterPro" id="IPR004276">
    <property type="entry name" value="GlycoTrans_28_N"/>
</dbReference>
<evidence type="ECO:0000313" key="13">
    <source>
        <dbReference type="EMBL" id="ARO86435.1"/>
    </source>
</evidence>
<evidence type="ECO:0000256" key="10">
    <source>
        <dbReference type="HAMAP-Rule" id="MF_00033"/>
    </source>
</evidence>
<feature type="binding site" evidence="10">
    <location>
        <begin position="29"/>
        <end position="31"/>
    </location>
    <ligand>
        <name>UDP-N-acetyl-alpha-D-glucosamine</name>
        <dbReference type="ChEBI" id="CHEBI:57705"/>
    </ligand>
</feature>
<evidence type="ECO:0000256" key="3">
    <source>
        <dbReference type="ARBA" id="ARBA00022676"/>
    </source>
</evidence>
<evidence type="ECO:0000259" key="12">
    <source>
        <dbReference type="Pfam" id="PF04101"/>
    </source>
</evidence>
<keyword evidence="6 10" id="KW-0573">Peptidoglycan synthesis</keyword>
<keyword evidence="14" id="KW-1185">Reference proteome</keyword>
<comment type="caution">
    <text evidence="10">Lacks conserved residue(s) required for the propagation of feature annotation.</text>
</comment>
<dbReference type="GO" id="GO:0005886">
    <property type="term" value="C:plasma membrane"/>
    <property type="evidence" value="ECO:0007669"/>
    <property type="project" value="UniProtKB-SubCell"/>
</dbReference>
<feature type="binding site" evidence="10">
    <location>
        <position position="180"/>
    </location>
    <ligand>
        <name>UDP-N-acetyl-alpha-D-glucosamine</name>
        <dbReference type="ChEBI" id="CHEBI:57705"/>
    </ligand>
</feature>
<feature type="domain" description="Glycosyl transferase family 28 C-terminal" evidence="12">
    <location>
        <begin position="202"/>
        <end position="359"/>
    </location>
</feature>
<dbReference type="GO" id="GO:0071555">
    <property type="term" value="P:cell wall organization"/>
    <property type="evidence" value="ECO:0007669"/>
    <property type="project" value="UniProtKB-KW"/>
</dbReference>
<accession>A0A1W6SKW5</accession>
<keyword evidence="1 10" id="KW-1003">Cell membrane</keyword>
<evidence type="ECO:0000256" key="5">
    <source>
        <dbReference type="ARBA" id="ARBA00022960"/>
    </source>
</evidence>
<evidence type="ECO:0000259" key="11">
    <source>
        <dbReference type="Pfam" id="PF03033"/>
    </source>
</evidence>
<feature type="binding site" evidence="10">
    <location>
        <position position="262"/>
    </location>
    <ligand>
        <name>UDP-N-acetyl-alpha-D-glucosamine</name>
        <dbReference type="ChEBI" id="CHEBI:57705"/>
    </ligand>
</feature>
<dbReference type="PANTHER" id="PTHR21015">
    <property type="entry name" value="UDP-N-ACETYLGLUCOSAMINE--N-ACETYLMURAMYL-(PENTAPEPTIDE) PYROPHOSPHORYL-UNDECAPRENOL N-ACETYLGLUCOSAMINE TRANSFERASE 1"/>
    <property type="match status" value="1"/>
</dbReference>
<dbReference type="RefSeq" id="WP_004180706.1">
    <property type="nucleotide sequence ID" value="NZ_CP021106.3"/>
</dbReference>
<dbReference type="NCBIfam" id="TIGR01133">
    <property type="entry name" value="murG"/>
    <property type="match status" value="1"/>
</dbReference>
<evidence type="ECO:0000256" key="1">
    <source>
        <dbReference type="ARBA" id="ARBA00022475"/>
    </source>
</evidence>
<comment type="function">
    <text evidence="10">Cell wall formation. Catalyzes the transfer of a GlcNAc subunit on undecaprenyl-pyrophosphoryl-MurNAc-pentapeptide (lipid intermediate I) to form undecaprenyl-pyrophosphoryl-MurNAc-(pentapeptide)GlcNAc (lipid intermediate II).</text>
</comment>
<dbReference type="GO" id="GO:0009252">
    <property type="term" value="P:peptidoglycan biosynthetic process"/>
    <property type="evidence" value="ECO:0007669"/>
    <property type="project" value="UniProtKB-UniRule"/>
</dbReference>
<sequence>MRYEHNAAAPGRCGEFSLIPTILIMAGGTGGHVFPGLAVADYMKTAGWRVVWLGTERGMEITLAPQRGYEMETIRFSGLRGKNIATWLTLPLRLLRACWQSARVIGRVRPDVVLGMGGYPAFPGGLMAFLLNKPLLIHEQNSIPGLANRILAKLADRVLLGFPGVMRGDGKVIFSGNPVRSEISQLESPDKRYAMRSGKLRLLVIGGSLGAQALNTIVPQALKRVPEELRPLVTHQAGTRHLDILRKNYADAGVEGDLVTFIENMAARYADSDVVVCRAGALTIAELTASGVASILVPFPYAVDDHQTTNAKFLSDRKAAVLLPQSELTPQGLAELLMGLTRETLLEMAMNARQLAKPDATRLVAEACMGMART</sequence>
<dbReference type="EMBL" id="CP021106">
    <property type="protein sequence ID" value="ARO86435.1"/>
    <property type="molecule type" value="Genomic_DNA"/>
</dbReference>
<dbReference type="InterPro" id="IPR006009">
    <property type="entry name" value="GlcNAc_MurG"/>
</dbReference>
<dbReference type="PANTHER" id="PTHR21015:SF22">
    <property type="entry name" value="GLYCOSYLTRANSFERASE"/>
    <property type="match status" value="1"/>
</dbReference>
<dbReference type="GO" id="GO:0005975">
    <property type="term" value="P:carbohydrate metabolic process"/>
    <property type="evidence" value="ECO:0007669"/>
    <property type="project" value="InterPro"/>
</dbReference>
<keyword evidence="9 10" id="KW-0961">Cell wall biogenesis/degradation</keyword>
<comment type="catalytic activity">
    <reaction evidence="10">
        <text>di-trans,octa-cis-undecaprenyl diphospho-N-acetyl-alpha-D-muramoyl-L-alanyl-D-glutamyl-meso-2,6-diaminopimeloyl-D-alanyl-D-alanine + UDP-N-acetyl-alpha-D-glucosamine = di-trans,octa-cis-undecaprenyl diphospho-[N-acetyl-alpha-D-glucosaminyl-(1-&gt;4)]-N-acetyl-alpha-D-muramoyl-L-alanyl-D-glutamyl-meso-2,6-diaminopimeloyl-D-alanyl-D-alanine + UDP + H(+)</text>
        <dbReference type="Rhea" id="RHEA:31227"/>
        <dbReference type="ChEBI" id="CHEBI:15378"/>
        <dbReference type="ChEBI" id="CHEBI:57705"/>
        <dbReference type="ChEBI" id="CHEBI:58223"/>
        <dbReference type="ChEBI" id="CHEBI:61387"/>
        <dbReference type="ChEBI" id="CHEBI:61388"/>
        <dbReference type="EC" id="2.4.1.227"/>
    </reaction>
</comment>
<keyword evidence="3 10" id="KW-0328">Glycosyltransferase</keyword>
<keyword evidence="7 10" id="KW-0472">Membrane</keyword>
<feature type="domain" description="Glycosyltransferase family 28 N-terminal" evidence="11">
    <location>
        <begin position="22"/>
        <end position="159"/>
    </location>
</feature>
<dbReference type="Pfam" id="PF03033">
    <property type="entry name" value="Glyco_transf_28"/>
    <property type="match status" value="1"/>
</dbReference>
<dbReference type="SUPFAM" id="SSF53756">
    <property type="entry name" value="UDP-Glycosyltransferase/glycogen phosphorylase"/>
    <property type="match status" value="1"/>
</dbReference>
<dbReference type="GO" id="GO:0051301">
    <property type="term" value="P:cell division"/>
    <property type="evidence" value="ECO:0007669"/>
    <property type="project" value="UniProtKB-KW"/>
</dbReference>
<dbReference type="UniPathway" id="UPA00219"/>
<dbReference type="HAMAP" id="MF_00033">
    <property type="entry name" value="MurG"/>
    <property type="match status" value="1"/>
</dbReference>
<protein>
    <recommendedName>
        <fullName evidence="10">UDP-N-acetylglucosamine--N-acetylmuramyl-(pentapeptide) pyrophosphoryl-undecaprenol N-acetylglucosamine transferase</fullName>
        <ecNumber evidence="10">2.4.1.227</ecNumber>
    </recommendedName>
    <alternativeName>
        <fullName evidence="10">Undecaprenyl-PP-MurNAc-pentapeptide-UDPGlcNAc GlcNAc transferase</fullName>
    </alternativeName>
</protein>
<keyword evidence="2 10" id="KW-0132">Cell division</keyword>
<organism evidence="13 14">
    <name type="scientific">Nitrosospira lacus</name>
    <dbReference type="NCBI Taxonomy" id="1288494"/>
    <lineage>
        <taxon>Bacteria</taxon>
        <taxon>Pseudomonadati</taxon>
        <taxon>Pseudomonadota</taxon>
        <taxon>Betaproteobacteria</taxon>
        <taxon>Nitrosomonadales</taxon>
        <taxon>Nitrosomonadaceae</taxon>
        <taxon>Nitrosospira</taxon>
    </lineage>
</organism>
<evidence type="ECO:0000256" key="9">
    <source>
        <dbReference type="ARBA" id="ARBA00023316"/>
    </source>
</evidence>
<dbReference type="eggNOG" id="COG0707">
    <property type="taxonomic scope" value="Bacteria"/>
</dbReference>